<evidence type="ECO:0000259" key="2">
    <source>
        <dbReference type="Pfam" id="PF03478"/>
    </source>
</evidence>
<dbReference type="PANTHER" id="PTHR47123:SF24">
    <property type="entry name" value="LOW PROTEIN: F-BOX_KELCH-REPEAT PROTEIN"/>
    <property type="match status" value="1"/>
</dbReference>
<organism evidence="3 4">
    <name type="scientific">Cardamine amara subsp. amara</name>
    <dbReference type="NCBI Taxonomy" id="228776"/>
    <lineage>
        <taxon>Eukaryota</taxon>
        <taxon>Viridiplantae</taxon>
        <taxon>Streptophyta</taxon>
        <taxon>Embryophyta</taxon>
        <taxon>Tracheophyta</taxon>
        <taxon>Spermatophyta</taxon>
        <taxon>Magnoliopsida</taxon>
        <taxon>eudicotyledons</taxon>
        <taxon>Gunneridae</taxon>
        <taxon>Pentapetalae</taxon>
        <taxon>rosids</taxon>
        <taxon>malvids</taxon>
        <taxon>Brassicales</taxon>
        <taxon>Brassicaceae</taxon>
        <taxon>Cardamineae</taxon>
        <taxon>Cardamine</taxon>
    </lineage>
</organism>
<dbReference type="AlphaFoldDB" id="A0ABD1B899"/>
<evidence type="ECO:0000313" key="4">
    <source>
        <dbReference type="Proteomes" id="UP001558713"/>
    </source>
</evidence>
<dbReference type="InterPro" id="IPR051304">
    <property type="entry name" value="SCF_F-box_domain"/>
</dbReference>
<dbReference type="Pfam" id="PF03478">
    <property type="entry name" value="Beta-prop_KIB1-4"/>
    <property type="match status" value="1"/>
</dbReference>
<feature type="domain" description="F-box" evidence="1">
    <location>
        <begin position="17"/>
        <end position="50"/>
    </location>
</feature>
<proteinExistence type="predicted"/>
<dbReference type="InterPro" id="IPR005174">
    <property type="entry name" value="KIB1-4_b-propeller"/>
</dbReference>
<dbReference type="PANTHER" id="PTHR47123">
    <property type="entry name" value="F-BOX PROTEIN SKIP23"/>
    <property type="match status" value="1"/>
</dbReference>
<feature type="domain" description="KIB1-4 beta-propeller" evidence="2">
    <location>
        <begin position="116"/>
        <end position="341"/>
    </location>
</feature>
<sequence>MAESARENKIASMMPEWSQLNEELLQLISKHLESCFDVVHARSVCSSWRSSFPFPSGLLRPSYSLPAFADFPQESKDLCTFEKVPLFLFRVRPPPVAAVLPSEYFLGGISRDKSDDHIELLPSPLQCSVKVKIAGCVPQLVNMLDCQILPLGHQYRMISWDPQDWRRDYEGMAFLPLNEEGGGEFIVLLNYTKFLFVLTSAEMRWMRLKQISDDSCKGVVTFRGRFYAVFVNGDVFVIDPYSLEATLVMSSHPWASSTYLVSSGNDELFIVEKIIRNEVYYIRSDCRLRVSRLDEEAGKWVEVSDLGDRVLFVGLLGNVSCSAKELPDNCGVSGNSILFSNEPYFYKYGPITGSVEDDPNCWTFSRENVVRFLSTFSVVALQLVCQA</sequence>
<dbReference type="EMBL" id="JBANAX010000291">
    <property type="protein sequence ID" value="KAL1215171.1"/>
    <property type="molecule type" value="Genomic_DNA"/>
</dbReference>
<gene>
    <name evidence="3" type="ORF">V5N11_028634</name>
</gene>
<name>A0ABD1B899_CARAN</name>
<dbReference type="InterPro" id="IPR001810">
    <property type="entry name" value="F-box_dom"/>
</dbReference>
<accession>A0ABD1B899</accession>
<dbReference type="Proteomes" id="UP001558713">
    <property type="component" value="Unassembled WGS sequence"/>
</dbReference>
<protein>
    <submittedName>
        <fullName evidence="3">F-box/kelch-repeat protein</fullName>
    </submittedName>
</protein>
<comment type="caution">
    <text evidence="3">The sequence shown here is derived from an EMBL/GenBank/DDBJ whole genome shotgun (WGS) entry which is preliminary data.</text>
</comment>
<keyword evidence="4" id="KW-1185">Reference proteome</keyword>
<dbReference type="Gene3D" id="1.20.1280.50">
    <property type="match status" value="1"/>
</dbReference>
<reference evidence="3 4" key="1">
    <citation type="submission" date="2024-04" db="EMBL/GenBank/DDBJ databases">
        <title>Genome assembly C_amara_ONT_v2.</title>
        <authorList>
            <person name="Yant L."/>
            <person name="Moore C."/>
            <person name="Slenker M."/>
        </authorList>
    </citation>
    <scope>NUCLEOTIDE SEQUENCE [LARGE SCALE GENOMIC DNA]</scope>
    <source>
        <tissue evidence="3">Leaf</tissue>
    </source>
</reference>
<evidence type="ECO:0000313" key="3">
    <source>
        <dbReference type="EMBL" id="KAL1215171.1"/>
    </source>
</evidence>
<evidence type="ECO:0000259" key="1">
    <source>
        <dbReference type="Pfam" id="PF00646"/>
    </source>
</evidence>
<dbReference type="Pfam" id="PF00646">
    <property type="entry name" value="F-box"/>
    <property type="match status" value="1"/>
</dbReference>